<evidence type="ECO:0000256" key="1">
    <source>
        <dbReference type="SAM" id="SignalP"/>
    </source>
</evidence>
<dbReference type="EMBL" id="FWZD01000068">
    <property type="protein sequence ID" value="SME37006.1"/>
    <property type="molecule type" value="Genomic_DNA"/>
</dbReference>
<sequence>MNTNIFQKNNLIKMFFALTFSFLCFAPTDTLAAEIKGSPIKGTTKQDSTKPGPSYVAVETYVTAEVYFSKREHALPPAKYYHSEIRDGLRYTGYLTRHSYVSTGDTWIVIYKGYIRA</sequence>
<name>A0A1Y6AFF9_9BACI</name>
<dbReference type="RefSeq" id="WP_088029409.1">
    <property type="nucleotide sequence ID" value="NZ_FWZD01000068.1"/>
</dbReference>
<reference evidence="3" key="1">
    <citation type="submission" date="2017-04" db="EMBL/GenBank/DDBJ databases">
        <authorList>
            <person name="Criscuolo A."/>
        </authorList>
    </citation>
    <scope>NUCLEOTIDE SEQUENCE [LARGE SCALE GENOMIC DNA]</scope>
</reference>
<proteinExistence type="predicted"/>
<feature type="signal peptide" evidence="1">
    <location>
        <begin position="1"/>
        <end position="32"/>
    </location>
</feature>
<evidence type="ECO:0008006" key="4">
    <source>
        <dbReference type="Google" id="ProtNLM"/>
    </source>
</evidence>
<protein>
    <recommendedName>
        <fullName evidence="4">Transcriptional regulator</fullName>
    </recommendedName>
</protein>
<accession>A0A1Y6AFF9</accession>
<evidence type="ECO:0000313" key="2">
    <source>
        <dbReference type="EMBL" id="SME37006.1"/>
    </source>
</evidence>
<dbReference type="Proteomes" id="UP000194439">
    <property type="component" value="Unassembled WGS sequence"/>
</dbReference>
<evidence type="ECO:0000313" key="3">
    <source>
        <dbReference type="Proteomes" id="UP000194439"/>
    </source>
</evidence>
<organism evidence="2 3">
    <name type="scientific">Bacillus mobilis</name>
    <dbReference type="NCBI Taxonomy" id="2026190"/>
    <lineage>
        <taxon>Bacteria</taxon>
        <taxon>Bacillati</taxon>
        <taxon>Bacillota</taxon>
        <taxon>Bacilli</taxon>
        <taxon>Bacillales</taxon>
        <taxon>Bacillaceae</taxon>
        <taxon>Bacillus</taxon>
        <taxon>Bacillus cereus group</taxon>
    </lineage>
</organism>
<dbReference type="AlphaFoldDB" id="A0A1Y6AFF9"/>
<feature type="chain" id="PRO_5012757378" description="Transcriptional regulator" evidence="1">
    <location>
        <begin position="33"/>
        <end position="117"/>
    </location>
</feature>
<gene>
    <name evidence="2" type="ORF">BACERE00185_04399</name>
</gene>
<keyword evidence="1" id="KW-0732">Signal</keyword>